<proteinExistence type="predicted"/>
<dbReference type="EMBL" id="LAZR01014498">
    <property type="protein sequence ID" value="KKM17239.1"/>
    <property type="molecule type" value="Genomic_DNA"/>
</dbReference>
<protein>
    <submittedName>
        <fullName evidence="10">Uncharacterized protein</fullName>
    </submittedName>
</protein>
<dbReference type="PANTHER" id="PTHR43373:SF1">
    <property type="entry name" value="NA(+)_H(+) ANTIPORTER SUBUNIT A"/>
    <property type="match status" value="1"/>
</dbReference>
<feature type="domain" description="MrpA C-terminal/MbhE" evidence="9">
    <location>
        <begin position="116"/>
        <end position="171"/>
    </location>
</feature>
<dbReference type="NCBIfam" id="NF009159">
    <property type="entry name" value="PRK12504.1"/>
    <property type="match status" value="1"/>
</dbReference>
<organism evidence="10">
    <name type="scientific">marine sediment metagenome</name>
    <dbReference type="NCBI Taxonomy" id="412755"/>
    <lineage>
        <taxon>unclassified sequences</taxon>
        <taxon>metagenomes</taxon>
        <taxon>ecological metagenomes</taxon>
    </lineage>
</organism>
<dbReference type="GO" id="GO:0005886">
    <property type="term" value="C:plasma membrane"/>
    <property type="evidence" value="ECO:0007669"/>
    <property type="project" value="UniProtKB-SubCell"/>
</dbReference>
<keyword evidence="6 7" id="KW-0472">Membrane</keyword>
<evidence type="ECO:0000256" key="3">
    <source>
        <dbReference type="ARBA" id="ARBA00022475"/>
    </source>
</evidence>
<feature type="transmembrane region" description="Helical" evidence="7">
    <location>
        <begin position="45"/>
        <end position="68"/>
    </location>
</feature>
<dbReference type="Pfam" id="PF13244">
    <property type="entry name" value="MbhD"/>
    <property type="match status" value="1"/>
</dbReference>
<evidence type="ECO:0000259" key="9">
    <source>
        <dbReference type="Pfam" id="PF20501"/>
    </source>
</evidence>
<dbReference type="InterPro" id="IPR050616">
    <property type="entry name" value="CPA3_Na-H_Antiporter_A"/>
</dbReference>
<feature type="transmembrane region" description="Helical" evidence="7">
    <location>
        <begin position="151"/>
        <end position="169"/>
    </location>
</feature>
<name>A0A0F9IBX7_9ZZZZ</name>
<comment type="caution">
    <text evidence="10">The sequence shown here is derived from an EMBL/GenBank/DDBJ whole genome shotgun (WGS) entry which is preliminary data.</text>
</comment>
<keyword evidence="3" id="KW-1003">Cell membrane</keyword>
<dbReference type="InterPro" id="IPR046806">
    <property type="entry name" value="MrpA_C/MbhE"/>
</dbReference>
<feature type="domain" description="MrpA C-terminal/MbhD" evidence="8">
    <location>
        <begin position="10"/>
        <end position="74"/>
    </location>
</feature>
<evidence type="ECO:0000256" key="5">
    <source>
        <dbReference type="ARBA" id="ARBA00022989"/>
    </source>
</evidence>
<comment type="subcellular location">
    <subcellularLocation>
        <location evidence="1">Cell membrane</location>
        <topology evidence="1">Multi-pass membrane protein</topology>
    </subcellularLocation>
</comment>
<dbReference type="PANTHER" id="PTHR43373">
    <property type="entry name" value="NA(+)/H(+) ANTIPORTER SUBUNIT"/>
    <property type="match status" value="1"/>
</dbReference>
<evidence type="ECO:0000259" key="8">
    <source>
        <dbReference type="Pfam" id="PF13244"/>
    </source>
</evidence>
<evidence type="ECO:0000256" key="4">
    <source>
        <dbReference type="ARBA" id="ARBA00022692"/>
    </source>
</evidence>
<evidence type="ECO:0000256" key="2">
    <source>
        <dbReference type="ARBA" id="ARBA00022448"/>
    </source>
</evidence>
<keyword evidence="5 7" id="KW-1133">Transmembrane helix</keyword>
<keyword evidence="4 7" id="KW-0812">Transmembrane</keyword>
<evidence type="ECO:0000256" key="6">
    <source>
        <dbReference type="ARBA" id="ARBA00023136"/>
    </source>
</evidence>
<gene>
    <name evidence="10" type="ORF">LCGC14_1677780</name>
</gene>
<evidence type="ECO:0000256" key="7">
    <source>
        <dbReference type="SAM" id="Phobius"/>
    </source>
</evidence>
<evidence type="ECO:0000256" key="1">
    <source>
        <dbReference type="ARBA" id="ARBA00004651"/>
    </source>
</evidence>
<sequence length="173" mass="18675">MAIDILLFFLLIVIAVAAIQRKDLLSCGVLFGGYSLIMAVVWTRLNAVDVAFTEASVGAGITTVLLIAAVSRTARTEDEPSPYRHKVQVFLIILISSLVLVFGLLDAPDFGDPGAPAAQHVAPRYIHESEHETGVLNMVTAVLASYRGYDTLGETTVIFTAGMCVIMLLRRKP</sequence>
<dbReference type="Pfam" id="PF20501">
    <property type="entry name" value="MbhE"/>
    <property type="match status" value="1"/>
</dbReference>
<reference evidence="10" key="1">
    <citation type="journal article" date="2015" name="Nature">
        <title>Complex archaea that bridge the gap between prokaryotes and eukaryotes.</title>
        <authorList>
            <person name="Spang A."/>
            <person name="Saw J.H."/>
            <person name="Jorgensen S.L."/>
            <person name="Zaremba-Niedzwiedzka K."/>
            <person name="Martijn J."/>
            <person name="Lind A.E."/>
            <person name="van Eijk R."/>
            <person name="Schleper C."/>
            <person name="Guy L."/>
            <person name="Ettema T.J."/>
        </authorList>
    </citation>
    <scope>NUCLEOTIDE SEQUENCE</scope>
</reference>
<dbReference type="AlphaFoldDB" id="A0A0F9IBX7"/>
<accession>A0A0F9IBX7</accession>
<evidence type="ECO:0000313" key="10">
    <source>
        <dbReference type="EMBL" id="KKM17239.1"/>
    </source>
</evidence>
<feature type="transmembrane region" description="Helical" evidence="7">
    <location>
        <begin position="89"/>
        <end position="105"/>
    </location>
</feature>
<keyword evidence="2" id="KW-0813">Transport</keyword>
<dbReference type="InterPro" id="IPR025383">
    <property type="entry name" value="MrpA_C/MbhD"/>
</dbReference>